<dbReference type="CDD" id="cd01165">
    <property type="entry name" value="BTB_POZ"/>
    <property type="match status" value="1"/>
</dbReference>
<dbReference type="CTD" id="186650"/>
<dbReference type="SMART" id="SM00061">
    <property type="entry name" value="MATH"/>
    <property type="match status" value="1"/>
</dbReference>
<evidence type="ECO:0000313" key="3">
    <source>
        <dbReference type="EMBL" id="CCD61290.1"/>
    </source>
</evidence>
<dbReference type="FunCoup" id="Q9N5P8">
    <property type="interactions" value="20"/>
</dbReference>
<reference evidence="3 4" key="1">
    <citation type="journal article" date="1998" name="Science">
        <title>Genome sequence of the nematode C. elegans: a platform for investigating biology.</title>
        <authorList>
            <consortium name="The C. elegans sequencing consortium"/>
            <person name="Sulson J.E."/>
            <person name="Waterston R."/>
        </authorList>
    </citation>
    <scope>NUCLEOTIDE SEQUENCE [LARGE SCALE GENOMIC DNA]</scope>
    <source>
        <strain evidence="3 4">Bristol N2</strain>
    </source>
</reference>
<dbReference type="EMBL" id="BX284602">
    <property type="protein sequence ID" value="CCD61290.1"/>
    <property type="molecule type" value="Genomic_DNA"/>
</dbReference>
<dbReference type="InterPro" id="IPR000210">
    <property type="entry name" value="BTB/POZ_dom"/>
</dbReference>
<dbReference type="GeneID" id="186650"/>
<gene>
    <name evidence="3 5" type="primary">bath-5</name>
    <name evidence="3" type="ORF">CELE_F59H6.11</name>
    <name evidence="5" type="ORF">F59H6.11</name>
</gene>
<dbReference type="PhylomeDB" id="Q9N5P8"/>
<dbReference type="InterPro" id="IPR002083">
    <property type="entry name" value="MATH/TRAF_dom"/>
</dbReference>
<dbReference type="SMR" id="Q9N5P8"/>
<feature type="domain" description="BTB" evidence="1">
    <location>
        <begin position="148"/>
        <end position="208"/>
    </location>
</feature>
<dbReference type="SMART" id="SM00225">
    <property type="entry name" value="BTB"/>
    <property type="match status" value="1"/>
</dbReference>
<dbReference type="HOGENOM" id="CLU_051249_1_0_1"/>
<evidence type="ECO:0000259" key="1">
    <source>
        <dbReference type="PROSITE" id="PS50097"/>
    </source>
</evidence>
<dbReference type="AGR" id="WB:WBGene00019141"/>
<protein>
    <submittedName>
        <fullName evidence="3">BTB domain-containing protein</fullName>
    </submittedName>
</protein>
<dbReference type="AlphaFoldDB" id="Q9N5P8"/>
<dbReference type="SUPFAM" id="SSF54695">
    <property type="entry name" value="POZ domain"/>
    <property type="match status" value="1"/>
</dbReference>
<dbReference type="PANTHER" id="PTHR22743:SF165">
    <property type="entry name" value="BTB AND MATH DOMAIN CONTAINING-RELATED"/>
    <property type="match status" value="1"/>
</dbReference>
<dbReference type="InParanoid" id="Q9N5P8"/>
<evidence type="ECO:0000259" key="2">
    <source>
        <dbReference type="PROSITE" id="PS50144"/>
    </source>
</evidence>
<dbReference type="STRING" id="6239.F59H6.11.1"/>
<evidence type="ECO:0000313" key="4">
    <source>
        <dbReference type="Proteomes" id="UP000001940"/>
    </source>
</evidence>
<dbReference type="InterPro" id="IPR011333">
    <property type="entry name" value="SKP1/BTB/POZ_sf"/>
</dbReference>
<dbReference type="CDD" id="cd00121">
    <property type="entry name" value="MATH"/>
    <property type="match status" value="1"/>
</dbReference>
<dbReference type="PROSITE" id="PS50097">
    <property type="entry name" value="BTB"/>
    <property type="match status" value="1"/>
</dbReference>
<dbReference type="KEGG" id="cel:CELE_F59H6.11"/>
<dbReference type="InterPro" id="IPR052664">
    <property type="entry name" value="BTB-MATH_domain_protein"/>
</dbReference>
<dbReference type="Pfam" id="PF00651">
    <property type="entry name" value="BTB"/>
    <property type="match status" value="1"/>
</dbReference>
<dbReference type="OMA" id="WSIDTEY"/>
<feature type="domain" description="MATH" evidence="2">
    <location>
        <begin position="7"/>
        <end position="124"/>
    </location>
</feature>
<dbReference type="PROSITE" id="PS50144">
    <property type="entry name" value="MATH"/>
    <property type="match status" value="1"/>
</dbReference>
<evidence type="ECO:0000313" key="5">
    <source>
        <dbReference type="WormBase" id="F59H6.11"/>
    </source>
</evidence>
<dbReference type="Bgee" id="WBGene00019141">
    <property type="expression patterns" value="Expressed in germ line (C elegans) and 4 other cell types or tissues"/>
</dbReference>
<dbReference type="SUPFAM" id="SSF49599">
    <property type="entry name" value="TRAF domain-like"/>
    <property type="match status" value="1"/>
</dbReference>
<keyword evidence="4" id="KW-1185">Reference proteome</keyword>
<dbReference type="PANTHER" id="PTHR22743">
    <property type="entry name" value="MEPRIN/TRAF-LIKE MATH FAMILY-C.ELEGANS"/>
    <property type="match status" value="1"/>
</dbReference>
<dbReference type="OrthoDB" id="5823179at2759"/>
<dbReference type="Proteomes" id="UP000001940">
    <property type="component" value="Chromosome II"/>
</dbReference>
<dbReference type="Gene3D" id="3.30.710.10">
    <property type="entry name" value="Potassium Channel Kv1.1, Chain A"/>
    <property type="match status" value="1"/>
</dbReference>
<proteinExistence type="predicted"/>
<accession>Q9N5P8</accession>
<name>Q9N5P8_CAEEL</name>
<organism evidence="3 4">
    <name type="scientific">Caenorhabditis elegans</name>
    <dbReference type="NCBI Taxonomy" id="6239"/>
    <lineage>
        <taxon>Eukaryota</taxon>
        <taxon>Metazoa</taxon>
        <taxon>Ecdysozoa</taxon>
        <taxon>Nematoda</taxon>
        <taxon>Chromadorea</taxon>
        <taxon>Rhabditida</taxon>
        <taxon>Rhabditina</taxon>
        <taxon>Rhabditomorpha</taxon>
        <taxon>Rhabditoidea</taxon>
        <taxon>Rhabditidae</taxon>
        <taxon>Peloderinae</taxon>
        <taxon>Caenorhabditis</taxon>
    </lineage>
</organism>
<dbReference type="WormBase" id="F59H6.11">
    <property type="protein sequence ID" value="CE20917"/>
    <property type="gene ID" value="WBGene00019141"/>
    <property type="gene designation" value="bath-5"/>
</dbReference>
<dbReference type="PaxDb" id="6239-F59H6.11"/>
<dbReference type="Gene3D" id="2.60.210.10">
    <property type="entry name" value="Apoptosis, Tumor Necrosis Factor Receptor Associated Protein 2, Chain A"/>
    <property type="match status" value="1"/>
</dbReference>
<dbReference type="eggNOG" id="ENOG502RXUT">
    <property type="taxonomic scope" value="Eukaryota"/>
</dbReference>
<dbReference type="Pfam" id="PF00917">
    <property type="entry name" value="MATH"/>
    <property type="match status" value="1"/>
</dbReference>
<dbReference type="InterPro" id="IPR008974">
    <property type="entry name" value="TRAF-like"/>
</dbReference>
<dbReference type="UCSC" id="F59H6.11">
    <property type="organism name" value="c. elegans"/>
</dbReference>
<dbReference type="RefSeq" id="NP_494158.1">
    <property type="nucleotide sequence ID" value="NM_061757.4"/>
</dbReference>
<sequence>MVATEKKFTLRHIFKNVSQLEDGKYLYSPDEDHFNVDWNMSISHKKEKLGVYFYCYKSEESASAWSIDTEYDLALKNSSGKRISIDFKYKFSTSTGFGTAELVSWDAMIKDYLIDDVIIMEATVKIINLMGIPKKTLRTFDESNEEFSDVILTVEDEKFYVLKQFLASHSSHFKTLFLRKCEEEAEKSEYTLQDINSIDFQNLLEVLHGEPAIDEETVQGIRDLADKYDMPFPTRKCEEFLIDLSEKSIKEKLKIAKQFQLEKLKMHCLSKIETVDHIKAAMTGDPIEMDLSVLAALLGKSLALH</sequence>